<dbReference type="PANTHER" id="PTHR48111:SF1">
    <property type="entry name" value="TWO-COMPONENT RESPONSE REGULATOR ORR33"/>
    <property type="match status" value="1"/>
</dbReference>
<evidence type="ECO:0000256" key="1">
    <source>
        <dbReference type="ARBA" id="ARBA00022553"/>
    </source>
</evidence>
<evidence type="ECO:0000256" key="5">
    <source>
        <dbReference type="ARBA" id="ARBA00023163"/>
    </source>
</evidence>
<dbReference type="SMART" id="SM00862">
    <property type="entry name" value="Trans_reg_C"/>
    <property type="match status" value="1"/>
</dbReference>
<gene>
    <name evidence="10" type="ORF">J057_14990</name>
</gene>
<dbReference type="OrthoDB" id="9802426at2"/>
<dbReference type="InterPro" id="IPR036388">
    <property type="entry name" value="WH-like_DNA-bd_sf"/>
</dbReference>
<dbReference type="Pfam" id="PF00486">
    <property type="entry name" value="Trans_reg_C"/>
    <property type="match status" value="1"/>
</dbReference>
<feature type="domain" description="Response regulatory" evidence="8">
    <location>
        <begin position="25"/>
        <end position="138"/>
    </location>
</feature>
<proteinExistence type="predicted"/>
<dbReference type="SUPFAM" id="SSF46894">
    <property type="entry name" value="C-terminal effector domain of the bipartite response regulators"/>
    <property type="match status" value="1"/>
</dbReference>
<dbReference type="GO" id="GO:0006355">
    <property type="term" value="P:regulation of DNA-templated transcription"/>
    <property type="evidence" value="ECO:0007669"/>
    <property type="project" value="InterPro"/>
</dbReference>
<dbReference type="InterPro" id="IPR001789">
    <property type="entry name" value="Sig_transdc_resp-reg_receiver"/>
</dbReference>
<evidence type="ECO:0000256" key="2">
    <source>
        <dbReference type="ARBA" id="ARBA00023012"/>
    </source>
</evidence>
<sequence length="248" mass="28466">MVFLRFIRPFHEFMVDGDTMHADTRVLIVDDEPEFSAPIKAILEQYGMDVREAATAAQMHEILQRFEPDLLLLDVNLPDATGLDIARQIKQTRHLDIIMMSALKTVENRVDGLHSGADYYLPKPVDIRELLAVIASRRKGSESIARPAERWVLDISQWLLTTPDGERHTLSISERNLLQALASHAGETVRRSQLYEALGVEDYEPESRRLDINISRLRRRFTNDRYTLPIKTVHSLGYQFSEPVRICS</sequence>
<evidence type="ECO:0000256" key="4">
    <source>
        <dbReference type="ARBA" id="ARBA00023125"/>
    </source>
</evidence>
<dbReference type="HOGENOM" id="CLU_000445_30_4_6"/>
<dbReference type="PANTHER" id="PTHR48111">
    <property type="entry name" value="REGULATOR OF RPOS"/>
    <property type="match status" value="1"/>
</dbReference>
<dbReference type="GO" id="GO:0032993">
    <property type="term" value="C:protein-DNA complex"/>
    <property type="evidence" value="ECO:0007669"/>
    <property type="project" value="TreeGrafter"/>
</dbReference>
<dbReference type="eggNOG" id="COG0745">
    <property type="taxonomic scope" value="Bacteria"/>
</dbReference>
<dbReference type="GO" id="GO:0000156">
    <property type="term" value="F:phosphorelay response regulator activity"/>
    <property type="evidence" value="ECO:0007669"/>
    <property type="project" value="TreeGrafter"/>
</dbReference>
<dbReference type="EMBL" id="APLQ01000014">
    <property type="protein sequence ID" value="ENO12718.2"/>
    <property type="molecule type" value="Genomic_DNA"/>
</dbReference>
<accession>N6WV85</accession>
<dbReference type="Pfam" id="PF00072">
    <property type="entry name" value="Response_reg"/>
    <property type="match status" value="1"/>
</dbReference>
<protein>
    <submittedName>
        <fullName evidence="10">DNA-binding response regulator</fullName>
    </submittedName>
</protein>
<evidence type="ECO:0000313" key="10">
    <source>
        <dbReference type="EMBL" id="ENO12718.2"/>
    </source>
</evidence>
<evidence type="ECO:0000313" key="11">
    <source>
        <dbReference type="Proteomes" id="UP000013165"/>
    </source>
</evidence>
<evidence type="ECO:0000256" key="6">
    <source>
        <dbReference type="PROSITE-ProRule" id="PRU00169"/>
    </source>
</evidence>
<dbReference type="Proteomes" id="UP000013165">
    <property type="component" value="Unassembled WGS sequence"/>
</dbReference>
<evidence type="ECO:0000256" key="3">
    <source>
        <dbReference type="ARBA" id="ARBA00023015"/>
    </source>
</evidence>
<feature type="modified residue" description="4-aspartylphosphate" evidence="6">
    <location>
        <position position="74"/>
    </location>
</feature>
<evidence type="ECO:0000259" key="9">
    <source>
        <dbReference type="PROSITE" id="PS51755"/>
    </source>
</evidence>
<reference evidence="10 11" key="1">
    <citation type="journal article" date="2013" name="Genome Announc.">
        <title>Genome Sequence of the Polycyclic Aromatic Hydrocarbon-Degrading Bacterium Strain Marinobacter nanhaiticus D15-8WT.</title>
        <authorList>
            <person name="Cui Z."/>
            <person name="Gao W."/>
            <person name="Li Q."/>
            <person name="Xu G."/>
            <person name="Zheng L."/>
        </authorList>
    </citation>
    <scope>NUCLEOTIDE SEQUENCE [LARGE SCALE GENOMIC DNA]</scope>
    <source>
        <strain evidence="10 11">D15-8W</strain>
    </source>
</reference>
<dbReference type="STRING" id="626887.J057_14990"/>
<dbReference type="PROSITE" id="PS50110">
    <property type="entry name" value="RESPONSE_REGULATORY"/>
    <property type="match status" value="1"/>
</dbReference>
<dbReference type="SMART" id="SM00448">
    <property type="entry name" value="REC"/>
    <property type="match status" value="1"/>
</dbReference>
<comment type="caution">
    <text evidence="10">The sequence shown here is derived from an EMBL/GenBank/DDBJ whole genome shotgun (WGS) entry which is preliminary data.</text>
</comment>
<feature type="domain" description="OmpR/PhoB-type" evidence="9">
    <location>
        <begin position="141"/>
        <end position="242"/>
    </location>
</feature>
<evidence type="ECO:0000256" key="7">
    <source>
        <dbReference type="PROSITE-ProRule" id="PRU01091"/>
    </source>
</evidence>
<dbReference type="InterPro" id="IPR039420">
    <property type="entry name" value="WalR-like"/>
</dbReference>
<dbReference type="GO" id="GO:0000976">
    <property type="term" value="F:transcription cis-regulatory region binding"/>
    <property type="evidence" value="ECO:0007669"/>
    <property type="project" value="TreeGrafter"/>
</dbReference>
<dbReference type="SUPFAM" id="SSF52172">
    <property type="entry name" value="CheY-like"/>
    <property type="match status" value="1"/>
</dbReference>
<keyword evidence="3" id="KW-0805">Transcription regulation</keyword>
<dbReference type="GO" id="GO:0005829">
    <property type="term" value="C:cytosol"/>
    <property type="evidence" value="ECO:0007669"/>
    <property type="project" value="TreeGrafter"/>
</dbReference>
<feature type="DNA-binding region" description="OmpR/PhoB-type" evidence="7">
    <location>
        <begin position="141"/>
        <end position="242"/>
    </location>
</feature>
<dbReference type="InterPro" id="IPR016032">
    <property type="entry name" value="Sig_transdc_resp-reg_C-effctor"/>
</dbReference>
<dbReference type="PATRIC" id="fig|626887.3.peg.2989"/>
<dbReference type="Gene3D" id="3.40.50.2300">
    <property type="match status" value="1"/>
</dbReference>
<dbReference type="InterPro" id="IPR011006">
    <property type="entry name" value="CheY-like_superfamily"/>
</dbReference>
<dbReference type="AlphaFoldDB" id="N6WV85"/>
<keyword evidence="1 6" id="KW-0597">Phosphoprotein</keyword>
<dbReference type="CDD" id="cd00383">
    <property type="entry name" value="trans_reg_C"/>
    <property type="match status" value="1"/>
</dbReference>
<dbReference type="Gene3D" id="1.10.10.10">
    <property type="entry name" value="Winged helix-like DNA-binding domain superfamily/Winged helix DNA-binding domain"/>
    <property type="match status" value="1"/>
</dbReference>
<keyword evidence="5" id="KW-0804">Transcription</keyword>
<dbReference type="PROSITE" id="PS51755">
    <property type="entry name" value="OMPR_PHOB"/>
    <property type="match status" value="1"/>
</dbReference>
<evidence type="ECO:0000259" key="8">
    <source>
        <dbReference type="PROSITE" id="PS50110"/>
    </source>
</evidence>
<organism evidence="10 11">
    <name type="scientific">Marinobacter nanhaiticus D15-8W</name>
    <dbReference type="NCBI Taxonomy" id="626887"/>
    <lineage>
        <taxon>Bacteria</taxon>
        <taxon>Pseudomonadati</taxon>
        <taxon>Pseudomonadota</taxon>
        <taxon>Gammaproteobacteria</taxon>
        <taxon>Pseudomonadales</taxon>
        <taxon>Marinobacteraceae</taxon>
        <taxon>Marinobacter</taxon>
    </lineage>
</organism>
<keyword evidence="2" id="KW-0902">Two-component regulatory system</keyword>
<keyword evidence="4 7" id="KW-0238">DNA-binding</keyword>
<dbReference type="InterPro" id="IPR001867">
    <property type="entry name" value="OmpR/PhoB-type_DNA-bd"/>
</dbReference>
<name>N6WV85_9GAMM</name>
<keyword evidence="11" id="KW-1185">Reference proteome</keyword>